<feature type="region of interest" description="Disordered" evidence="13">
    <location>
        <begin position="32"/>
        <end position="57"/>
    </location>
</feature>
<dbReference type="GO" id="GO:0030424">
    <property type="term" value="C:axon"/>
    <property type="evidence" value="ECO:0007669"/>
    <property type="project" value="UniProtKB-SubCell"/>
</dbReference>
<keyword evidence="4" id="KW-0963">Cytoplasm</keyword>
<keyword evidence="9" id="KW-0539">Nucleus</keyword>
<dbReference type="Proteomes" id="UP000030764">
    <property type="component" value="Unassembled WGS sequence"/>
</dbReference>
<feature type="coiled-coil region" evidence="12">
    <location>
        <begin position="317"/>
        <end position="662"/>
    </location>
</feature>
<protein>
    <submittedName>
        <fullName evidence="14">Uncharacterized protein</fullName>
    </submittedName>
</protein>
<dbReference type="InterPro" id="IPR019323">
    <property type="entry name" value="ELKS/CAST"/>
</dbReference>
<feature type="compositionally biased region" description="Basic residues" evidence="13">
    <location>
        <begin position="43"/>
        <end position="56"/>
    </location>
</feature>
<comment type="subcellular location">
    <subcellularLocation>
        <location evidence="2">Cytoplasm</location>
        <location evidence="2">Cytoskeleton</location>
    </subcellularLocation>
    <subcellularLocation>
        <location evidence="1">Nucleus</location>
    </subcellularLocation>
    <subcellularLocation>
        <location evidence="11">Presynapse</location>
    </subcellularLocation>
</comment>
<dbReference type="PANTHER" id="PTHR18861:SF0">
    <property type="entry name" value="BRUCHPILOT, ISOFORM J"/>
    <property type="match status" value="1"/>
</dbReference>
<keyword evidence="6" id="KW-0770">Synapse</keyword>
<evidence type="ECO:0000256" key="8">
    <source>
        <dbReference type="ARBA" id="ARBA00023212"/>
    </source>
</evidence>
<evidence type="ECO:0000256" key="11">
    <source>
        <dbReference type="ARBA" id="ARBA00034106"/>
    </source>
</evidence>
<evidence type="ECO:0000313" key="14">
    <source>
        <dbReference type="EMBL" id="KFD49435.1"/>
    </source>
</evidence>
<dbReference type="GO" id="GO:0006357">
    <property type="term" value="P:regulation of transcription by RNA polymerase II"/>
    <property type="evidence" value="ECO:0007669"/>
    <property type="project" value="InterPro"/>
</dbReference>
<dbReference type="GO" id="GO:0048167">
    <property type="term" value="P:regulation of synaptic plasticity"/>
    <property type="evidence" value="ECO:0007669"/>
    <property type="project" value="TreeGrafter"/>
</dbReference>
<dbReference type="Gene3D" id="1.10.287.1490">
    <property type="match status" value="1"/>
</dbReference>
<keyword evidence="7 12" id="KW-0175">Coiled coil</keyword>
<evidence type="ECO:0000256" key="13">
    <source>
        <dbReference type="SAM" id="MobiDB-lite"/>
    </source>
</evidence>
<organism evidence="14 15">
    <name type="scientific">Trichuris suis</name>
    <name type="common">pig whipworm</name>
    <dbReference type="NCBI Taxonomy" id="68888"/>
    <lineage>
        <taxon>Eukaryota</taxon>
        <taxon>Metazoa</taxon>
        <taxon>Ecdysozoa</taxon>
        <taxon>Nematoda</taxon>
        <taxon>Enoplea</taxon>
        <taxon>Dorylaimia</taxon>
        <taxon>Trichinellida</taxon>
        <taxon>Trichuridae</taxon>
        <taxon>Trichuris</taxon>
    </lineage>
</organism>
<keyword evidence="5" id="KW-0597">Phosphoprotein</keyword>
<dbReference type="GO" id="GO:0016592">
    <property type="term" value="C:mediator complex"/>
    <property type="evidence" value="ECO:0007669"/>
    <property type="project" value="InterPro"/>
</dbReference>
<evidence type="ECO:0000256" key="1">
    <source>
        <dbReference type="ARBA" id="ARBA00004123"/>
    </source>
</evidence>
<evidence type="ECO:0000256" key="5">
    <source>
        <dbReference type="ARBA" id="ARBA00022553"/>
    </source>
</evidence>
<keyword evidence="10" id="KW-0966">Cell projection</keyword>
<comment type="similarity">
    <text evidence="3">Belongs to the Mediator complex subunit 20 family.</text>
</comment>
<evidence type="ECO:0000313" key="15">
    <source>
        <dbReference type="Proteomes" id="UP000030764"/>
    </source>
</evidence>
<evidence type="ECO:0000256" key="6">
    <source>
        <dbReference type="ARBA" id="ARBA00023018"/>
    </source>
</evidence>
<dbReference type="GO" id="GO:0048788">
    <property type="term" value="C:cytoskeleton of presynaptic active zone"/>
    <property type="evidence" value="ECO:0007669"/>
    <property type="project" value="TreeGrafter"/>
</dbReference>
<gene>
    <name evidence="14" type="ORF">M513_09702</name>
</gene>
<proteinExistence type="inferred from homology"/>
<dbReference type="InterPro" id="IPR013921">
    <property type="entry name" value="Mediator_Med20"/>
</dbReference>
<evidence type="ECO:0000256" key="2">
    <source>
        <dbReference type="ARBA" id="ARBA00004245"/>
    </source>
</evidence>
<reference evidence="14 15" key="1">
    <citation type="journal article" date="2014" name="Nat. Genet.">
        <title>Genome and transcriptome of the porcine whipworm Trichuris suis.</title>
        <authorList>
            <person name="Jex A.R."/>
            <person name="Nejsum P."/>
            <person name="Schwarz E.M."/>
            <person name="Hu L."/>
            <person name="Young N.D."/>
            <person name="Hall R.S."/>
            <person name="Korhonen P.K."/>
            <person name="Liao S."/>
            <person name="Thamsborg S."/>
            <person name="Xia J."/>
            <person name="Xu P."/>
            <person name="Wang S."/>
            <person name="Scheerlinck J.P."/>
            <person name="Hofmann A."/>
            <person name="Sternberg P.W."/>
            <person name="Wang J."/>
            <person name="Gasser R.B."/>
        </authorList>
    </citation>
    <scope>NUCLEOTIDE SEQUENCE [LARGE SCALE GENOMIC DNA]</scope>
    <source>
        <strain evidence="14">DCEP-RM93M</strain>
    </source>
</reference>
<dbReference type="Pfam" id="PF10174">
    <property type="entry name" value="Cast"/>
    <property type="match status" value="2"/>
</dbReference>
<evidence type="ECO:0000256" key="3">
    <source>
        <dbReference type="ARBA" id="ARBA00010743"/>
    </source>
</evidence>
<sequence length="1100" mass="124870">MSTAGSALKPSSVLSGMLPSPSNFYYQNNDAAEDQKNAERTSGSHRRRLLGRMRHHSSCDDQGLSSYPFLMNLDAQATPIERQVDVGHSRNSSAVPRSTSLPKAHLSSHLSHGNLFYGQQPLSAREVADQNSIADGSNLREVPTLEAGQKVFGQHFSPEYELLRREWQSTVEKLNATMNSIKSFWSPELKKERALRKEEATKLLMLQDQLKMAVLNSQKQTAVIEQMQAQLRFQCGNTRPMCYVGEESIPADEFQTVCQERDLYRRDYMLSAEAIKQLEFQLESQRQSLLRKDESVKRLLEAFHSKGLPSGRSSVELELAQSRVLDLEARCNQLESHCTELEAALAKKGYYAQSDKNAVIQKLEADVAHYEQELKRMQSNERDFADKGAVVVDQEYQRVRLQAEKLELELGQKSIEIQALYTRLSTAEESASDFKKHLELVKESNANKEQQLNLLQADIDALRGKLEAKNEQIDQKAQQMTELQADKNRITSELNLLTEQFKLNEVSLSTAEKKIELLEETIRERDCELELMRRRINFTPAVIQEKELQDEITRLNNECNVWRQQFGEEQERRTLERKSTSEQHEKEANDLRLAITSLQKEIGDRQVFIESQTEKINDLDRQVTTLHTENAELRQLTKSNGIDVLKAEIARLNDALLESHSEIDRLLKIVHAMEKEQEDGGGHVNHTQTRRKITGVLDTVVMHKDKRIEELEEALKESVSITAEREIAVAQHKQLCHQLEQRSAGQKAQLKALQEQVDQLSSQLKQLMQERQEKEHTIQTLRMERKRHLEDAMKLKEESLLAAIGEKDAHIALLESSQSQKSVEEVEHLQRQKDKLLRRLKEVNAQRINIFNEQSDQLDQLTTELKTSSAVAGTDQPFGKMGVSWVYQYSDPDKAGRYDQQEMSVVENIIEQMGATNVGVYSLDAETFYPVAGPASNQKPLHVFHCSDYPASTFAISGDSADAAYVAADLMFFQLIKKLQGAYVTKPISKVECRGKKYKLADFAIRASVASILGSFKAVLVEIEYTPCIIPSLCADLMKEFCSDMLGKMAASPPAYIAGMRSNQGYAPIDTMHQYQYHFQRLRRTTGTGALSQTCAATAE</sequence>
<keyword evidence="8" id="KW-0206">Cytoskeleton</keyword>
<evidence type="ECO:0000256" key="12">
    <source>
        <dbReference type="SAM" id="Coils"/>
    </source>
</evidence>
<evidence type="ECO:0000256" key="9">
    <source>
        <dbReference type="ARBA" id="ARBA00023242"/>
    </source>
</evidence>
<dbReference type="GO" id="GO:0098882">
    <property type="term" value="F:structural constituent of presynaptic active zone"/>
    <property type="evidence" value="ECO:0007669"/>
    <property type="project" value="TreeGrafter"/>
</dbReference>
<dbReference type="GO" id="GO:0003712">
    <property type="term" value="F:transcription coregulator activity"/>
    <property type="evidence" value="ECO:0007669"/>
    <property type="project" value="InterPro"/>
</dbReference>
<feature type="non-terminal residue" evidence="14">
    <location>
        <position position="1100"/>
    </location>
</feature>
<dbReference type="PANTHER" id="PTHR18861">
    <property type="entry name" value="ELKS/RAB6-INTERACTING/CAST PROTEIN"/>
    <property type="match status" value="1"/>
</dbReference>
<evidence type="ECO:0000256" key="10">
    <source>
        <dbReference type="ARBA" id="ARBA00023273"/>
    </source>
</evidence>
<dbReference type="EMBL" id="KL363271">
    <property type="protein sequence ID" value="KFD49435.1"/>
    <property type="molecule type" value="Genomic_DNA"/>
</dbReference>
<dbReference type="AlphaFoldDB" id="A0A085LWT9"/>
<name>A0A085LWT9_9BILA</name>
<keyword evidence="15" id="KW-1185">Reference proteome</keyword>
<accession>A0A085LWT9</accession>
<dbReference type="Pfam" id="PF08612">
    <property type="entry name" value="Med20"/>
    <property type="match status" value="1"/>
</dbReference>
<evidence type="ECO:0000256" key="7">
    <source>
        <dbReference type="ARBA" id="ARBA00023054"/>
    </source>
</evidence>
<feature type="coiled-coil region" evidence="12">
    <location>
        <begin position="736"/>
        <end position="846"/>
    </location>
</feature>
<dbReference type="GO" id="GO:0007274">
    <property type="term" value="P:neuromuscular synaptic transmission"/>
    <property type="evidence" value="ECO:0007669"/>
    <property type="project" value="TreeGrafter"/>
</dbReference>
<evidence type="ECO:0000256" key="4">
    <source>
        <dbReference type="ARBA" id="ARBA00022490"/>
    </source>
</evidence>